<dbReference type="AlphaFoldDB" id="A0AAD9UY21"/>
<evidence type="ECO:0000313" key="1">
    <source>
        <dbReference type="EMBL" id="KAK2554224.1"/>
    </source>
</evidence>
<accession>A0AAD9UY21</accession>
<organism evidence="1 2">
    <name type="scientific">Acropora cervicornis</name>
    <name type="common">Staghorn coral</name>
    <dbReference type="NCBI Taxonomy" id="6130"/>
    <lineage>
        <taxon>Eukaryota</taxon>
        <taxon>Metazoa</taxon>
        <taxon>Cnidaria</taxon>
        <taxon>Anthozoa</taxon>
        <taxon>Hexacorallia</taxon>
        <taxon>Scleractinia</taxon>
        <taxon>Astrocoeniina</taxon>
        <taxon>Acroporidae</taxon>
        <taxon>Acropora</taxon>
    </lineage>
</organism>
<reference evidence="1" key="1">
    <citation type="journal article" date="2023" name="G3 (Bethesda)">
        <title>Whole genome assembly and annotation of the endangered Caribbean coral Acropora cervicornis.</title>
        <authorList>
            <person name="Selwyn J.D."/>
            <person name="Vollmer S.V."/>
        </authorList>
    </citation>
    <scope>NUCLEOTIDE SEQUENCE</scope>
    <source>
        <strain evidence="1">K2</strain>
    </source>
</reference>
<reference evidence="1" key="2">
    <citation type="journal article" date="2023" name="Science">
        <title>Genomic signatures of disease resistance in endangered staghorn corals.</title>
        <authorList>
            <person name="Vollmer S.V."/>
            <person name="Selwyn J.D."/>
            <person name="Despard B.A."/>
            <person name="Roesel C.L."/>
        </authorList>
    </citation>
    <scope>NUCLEOTIDE SEQUENCE</scope>
    <source>
        <strain evidence="1">K2</strain>
    </source>
</reference>
<gene>
    <name evidence="1" type="ORF">P5673_024221</name>
</gene>
<dbReference type="EMBL" id="JARQWQ010000071">
    <property type="protein sequence ID" value="KAK2554224.1"/>
    <property type="molecule type" value="Genomic_DNA"/>
</dbReference>
<comment type="caution">
    <text evidence="1">The sequence shown here is derived from an EMBL/GenBank/DDBJ whole genome shotgun (WGS) entry which is preliminary data.</text>
</comment>
<keyword evidence="2" id="KW-1185">Reference proteome</keyword>
<proteinExistence type="predicted"/>
<protein>
    <submittedName>
        <fullName evidence="1">Uncharacterized protein</fullName>
    </submittedName>
</protein>
<dbReference type="Proteomes" id="UP001249851">
    <property type="component" value="Unassembled WGS sequence"/>
</dbReference>
<evidence type="ECO:0000313" key="2">
    <source>
        <dbReference type="Proteomes" id="UP001249851"/>
    </source>
</evidence>
<sequence>MYTRFETLRSLAMQKWVDAVRKCLRLGVVPLLRPWKHSSYEKIREPALASHAPCYLNPDKDAPSICDLDFLDY</sequence>
<name>A0AAD9UY21_ACRCE</name>